<keyword evidence="3" id="KW-1185">Reference proteome</keyword>
<evidence type="ECO:0000313" key="2">
    <source>
        <dbReference type="EMBL" id="EFI92515.1"/>
    </source>
</evidence>
<feature type="compositionally biased region" description="Acidic residues" evidence="1">
    <location>
        <begin position="56"/>
        <end position="66"/>
    </location>
</feature>
<evidence type="ECO:0000313" key="3">
    <source>
        <dbReference type="Proteomes" id="UP000007431"/>
    </source>
</evidence>
<dbReference type="InParanoid" id="D8QGL8"/>
<sequence length="411" mass="45604">MPRASRVKPSGDLVAAAPKKALYEINGAMIPLVPGKCLVLKERKRVDLRLLPFNPDNDDSDSDPDEPVTRSSRRLAEKAISDPALHDWAYSYVRLVAPAIEGGAGASSSGGMLLADGAVVVKYLRCPGEVNGARMRERVRYPELIAVDTHVLVWANKFHSVLCGIIDLAIYGELVMKIRDGRPVPCHPPVDNNDLTCRYHVPTAQDDVPVAREMMCMADMCTLGQVWNTMITGQIRYCIPCAKFFHAGCLEEHGSQVTVADMKDHLDDWNQGHLHHVLRPDRPAERPPAPYIGFGVDADVDKDIDDTASALAWYETTWAELACFPIRRRTNPGEAPQTLETVILHAIKMVKDGRGEEIVPDPAQWVRDPEVGGPQAGIRATKYLVAKDLRKLRGEDRFRRFTCIGCMTQII</sequence>
<dbReference type="HOGENOM" id="CLU_678190_0_0_1"/>
<dbReference type="VEuPathDB" id="FungiDB:SCHCODRAFT_01243053"/>
<name>D8QGL8_SCHCM</name>
<dbReference type="OrthoDB" id="10535463at2759"/>
<evidence type="ECO:0000256" key="1">
    <source>
        <dbReference type="SAM" id="MobiDB-lite"/>
    </source>
</evidence>
<dbReference type="RefSeq" id="XP_003027418.1">
    <property type="nucleotide sequence ID" value="XM_003027372.1"/>
</dbReference>
<proteinExistence type="predicted"/>
<dbReference type="GeneID" id="9597114"/>
<reference evidence="2 3" key="1">
    <citation type="journal article" date="2010" name="Nat. Biotechnol.">
        <title>Genome sequence of the model mushroom Schizophyllum commune.</title>
        <authorList>
            <person name="Ohm R.A."/>
            <person name="de Jong J.F."/>
            <person name="Lugones L.G."/>
            <person name="Aerts A."/>
            <person name="Kothe E."/>
            <person name="Stajich J.E."/>
            <person name="de Vries R.P."/>
            <person name="Record E."/>
            <person name="Levasseur A."/>
            <person name="Baker S.E."/>
            <person name="Bartholomew K.A."/>
            <person name="Coutinho P.M."/>
            <person name="Erdmann S."/>
            <person name="Fowler T.J."/>
            <person name="Gathman A.C."/>
            <person name="Lombard V."/>
            <person name="Henrissat B."/>
            <person name="Knabe N."/>
            <person name="Kuees U."/>
            <person name="Lilly W.W."/>
            <person name="Lindquist E."/>
            <person name="Lucas S."/>
            <person name="Magnuson J.K."/>
            <person name="Piumi F."/>
            <person name="Raudaskoski M."/>
            <person name="Salamov A."/>
            <person name="Schmutz J."/>
            <person name="Schwarze F.W.M.R."/>
            <person name="vanKuyk P.A."/>
            <person name="Horton J.S."/>
            <person name="Grigoriev I.V."/>
            <person name="Woesten H.A.B."/>
        </authorList>
    </citation>
    <scope>NUCLEOTIDE SEQUENCE [LARGE SCALE GENOMIC DNA]</scope>
    <source>
        <strain evidence="3">H4-8 / FGSC 9210</strain>
    </source>
</reference>
<dbReference type="Proteomes" id="UP000007431">
    <property type="component" value="Unassembled WGS sequence"/>
</dbReference>
<organism evidence="3">
    <name type="scientific">Schizophyllum commune (strain H4-8 / FGSC 9210)</name>
    <name type="common">Split gill fungus</name>
    <dbReference type="NCBI Taxonomy" id="578458"/>
    <lineage>
        <taxon>Eukaryota</taxon>
        <taxon>Fungi</taxon>
        <taxon>Dikarya</taxon>
        <taxon>Basidiomycota</taxon>
        <taxon>Agaricomycotina</taxon>
        <taxon>Agaricomycetes</taxon>
        <taxon>Agaricomycetidae</taxon>
        <taxon>Agaricales</taxon>
        <taxon>Schizophyllaceae</taxon>
        <taxon>Schizophyllum</taxon>
    </lineage>
</organism>
<dbReference type="EMBL" id="GL377312">
    <property type="protein sequence ID" value="EFI92515.1"/>
    <property type="molecule type" value="Genomic_DNA"/>
</dbReference>
<dbReference type="KEGG" id="scm:SCHCO_01243053"/>
<accession>D8QGL8</accession>
<feature type="region of interest" description="Disordered" evidence="1">
    <location>
        <begin position="51"/>
        <end position="74"/>
    </location>
</feature>
<gene>
    <name evidence="2" type="ORF">SCHCODRAFT_113008</name>
</gene>
<dbReference type="AlphaFoldDB" id="D8QGL8"/>
<feature type="non-terminal residue" evidence="2">
    <location>
        <position position="411"/>
    </location>
</feature>
<protein>
    <submittedName>
        <fullName evidence="2">Uncharacterized protein</fullName>
    </submittedName>
</protein>